<evidence type="ECO:0000313" key="2">
    <source>
        <dbReference type="EMBL" id="GHF20717.1"/>
    </source>
</evidence>
<name>A0A919AS27_9PROT</name>
<feature type="chain" id="PRO_5036673642" description="MetA-pathway of phenol degradation" evidence="1">
    <location>
        <begin position="24"/>
        <end position="313"/>
    </location>
</feature>
<dbReference type="AlphaFoldDB" id="A0A919AS27"/>
<evidence type="ECO:0008006" key="4">
    <source>
        <dbReference type="Google" id="ProtNLM"/>
    </source>
</evidence>
<proteinExistence type="predicted"/>
<dbReference type="EMBL" id="BNCI01000001">
    <property type="protein sequence ID" value="GHF20717.1"/>
    <property type="molecule type" value="Genomic_DNA"/>
</dbReference>
<comment type="caution">
    <text evidence="2">The sequence shown here is derived from an EMBL/GenBank/DDBJ whole genome shotgun (WGS) entry which is preliminary data.</text>
</comment>
<feature type="signal peptide" evidence="1">
    <location>
        <begin position="1"/>
        <end position="23"/>
    </location>
</feature>
<evidence type="ECO:0000313" key="3">
    <source>
        <dbReference type="Proteomes" id="UP000630923"/>
    </source>
</evidence>
<dbReference type="InterPro" id="IPR025737">
    <property type="entry name" value="FApF"/>
</dbReference>
<keyword evidence="3" id="KW-1185">Reference proteome</keyword>
<reference evidence="2" key="1">
    <citation type="journal article" date="2014" name="Int. J. Syst. Evol. Microbiol.">
        <title>Complete genome sequence of Corynebacterium casei LMG S-19264T (=DSM 44701T), isolated from a smear-ripened cheese.</title>
        <authorList>
            <consortium name="US DOE Joint Genome Institute (JGI-PGF)"/>
            <person name="Walter F."/>
            <person name="Albersmeier A."/>
            <person name="Kalinowski J."/>
            <person name="Ruckert C."/>
        </authorList>
    </citation>
    <scope>NUCLEOTIDE SEQUENCE</scope>
    <source>
        <strain evidence="2">KCTC 42590</strain>
    </source>
</reference>
<sequence>MFSKSFRVATAAASVLMSTTALMAHDGYQARVDDHAPIGVMADHYHKAGEWMASARYMTMQMDDPTSAIGPQEMSKSMIMAGVMYAPVDWVTFAASLGFSDQEMTSNMMPMGDMGMTPMPMEMNASGITDLNVNALFPVFDTGSSRLVAKAGLSLPTGDDNDLSDAGMRLGQNMQSGTGSYGFKPALTYSNFQDGWSFGGQLSAVIWLDDNSYNQRSGDSWMTTAWVSKTLSPSFSISARTSYDEMEDAKGKLHDYGTRKRWMAYGGVNYVIRDGSLAGNRFAVEVGAPLDENRADNNLGTDYRLIVGWQLAF</sequence>
<gene>
    <name evidence="2" type="ORF">GCM10017044_14530</name>
</gene>
<dbReference type="RefSeq" id="WP_191251314.1">
    <property type="nucleotide sequence ID" value="NZ_BNCI01000001.1"/>
</dbReference>
<dbReference type="Proteomes" id="UP000630923">
    <property type="component" value="Unassembled WGS sequence"/>
</dbReference>
<organism evidence="2 3">
    <name type="scientific">Kordiimonas sediminis</name>
    <dbReference type="NCBI Taxonomy" id="1735581"/>
    <lineage>
        <taxon>Bacteria</taxon>
        <taxon>Pseudomonadati</taxon>
        <taxon>Pseudomonadota</taxon>
        <taxon>Alphaproteobacteria</taxon>
        <taxon>Kordiimonadales</taxon>
        <taxon>Kordiimonadaceae</taxon>
        <taxon>Kordiimonas</taxon>
    </lineage>
</organism>
<protein>
    <recommendedName>
        <fullName evidence="4">MetA-pathway of phenol degradation</fullName>
    </recommendedName>
</protein>
<dbReference type="Pfam" id="PF13557">
    <property type="entry name" value="Phenol_MetA_deg"/>
    <property type="match status" value="1"/>
</dbReference>
<accession>A0A919AS27</accession>
<reference evidence="2" key="2">
    <citation type="submission" date="2020-09" db="EMBL/GenBank/DDBJ databases">
        <authorList>
            <person name="Sun Q."/>
            <person name="Kim S."/>
        </authorList>
    </citation>
    <scope>NUCLEOTIDE SEQUENCE</scope>
    <source>
        <strain evidence="2">KCTC 42590</strain>
    </source>
</reference>
<keyword evidence="1" id="KW-0732">Signal</keyword>
<evidence type="ECO:0000256" key="1">
    <source>
        <dbReference type="SAM" id="SignalP"/>
    </source>
</evidence>